<name>A0A8H5B251_9AGAR</name>
<dbReference type="AlphaFoldDB" id="A0A8H5B251"/>
<evidence type="ECO:0000256" key="3">
    <source>
        <dbReference type="ARBA" id="ARBA00013229"/>
    </source>
</evidence>
<keyword evidence="8" id="KW-0964">Secreted</keyword>
<dbReference type="GO" id="GO:0005576">
    <property type="term" value="C:extracellular region"/>
    <property type="evidence" value="ECO:0007669"/>
    <property type="project" value="UniProtKB-SubCell"/>
</dbReference>
<evidence type="ECO:0000256" key="6">
    <source>
        <dbReference type="ARBA" id="ARBA00047928"/>
    </source>
</evidence>
<dbReference type="EC" id="3.1.1.11" evidence="3 8"/>
<evidence type="ECO:0000256" key="5">
    <source>
        <dbReference type="ARBA" id="ARBA00023085"/>
    </source>
</evidence>
<dbReference type="Pfam" id="PF01095">
    <property type="entry name" value="Pectinesterase"/>
    <property type="match status" value="1"/>
</dbReference>
<comment type="function">
    <text evidence="8">Involved in maceration and soft-rotting of plant tissue.</text>
</comment>
<dbReference type="InterPro" id="IPR012334">
    <property type="entry name" value="Pectin_lyas_fold"/>
</dbReference>
<sequence>MLAPTILAFVLLHFAGLVVGIKPPAWLQPLHKSRTHAPLGAYIVRQDVKVWPSARLYDSIGSAVAALPNDTTTQTVFIYPGVYYERINITRPGPTTIYGYTRDVSNFAANQVRIEAGVPASVAGSNDLSGTLRVHKDDFRMYNVNVTNTWVGSQAIAISQYGSRVGLYACAFLGFQDTLYANLGTQVYLKSYIEGAVDFIFGRGGLAFFGGNTIGVRAAGYITASGRLSNDTGSYVFDHTKVVTAPNAAANTTGHVFLGRPWGNFAKVIFKNTDIEAPLNNTLWSTWNPGDERTDNVFLAEYNTFGRGVPNPQRPSFSTLLTRDEATAYSISSAVGTDYAQWVDPHYLT</sequence>
<keyword evidence="5 8" id="KW-0063">Aspartyl esterase</keyword>
<feature type="domain" description="Pectinesterase catalytic" evidence="9">
    <location>
        <begin position="57"/>
        <end position="334"/>
    </location>
</feature>
<dbReference type="Proteomes" id="UP000567179">
    <property type="component" value="Unassembled WGS sequence"/>
</dbReference>
<comment type="pathway">
    <text evidence="1 8">Glycan metabolism; pectin degradation; 2-dehydro-3-deoxy-D-gluconate from pectin: step 1/5.</text>
</comment>
<keyword evidence="4 8" id="KW-0378">Hydrolase</keyword>
<evidence type="ECO:0000256" key="8">
    <source>
        <dbReference type="RuleBase" id="RU000589"/>
    </source>
</evidence>
<organism evidence="10 11">
    <name type="scientific">Psilocybe cf. subviscida</name>
    <dbReference type="NCBI Taxonomy" id="2480587"/>
    <lineage>
        <taxon>Eukaryota</taxon>
        <taxon>Fungi</taxon>
        <taxon>Dikarya</taxon>
        <taxon>Basidiomycota</taxon>
        <taxon>Agaricomycotina</taxon>
        <taxon>Agaricomycetes</taxon>
        <taxon>Agaricomycetidae</taxon>
        <taxon>Agaricales</taxon>
        <taxon>Agaricineae</taxon>
        <taxon>Strophariaceae</taxon>
        <taxon>Psilocybe</taxon>
    </lineage>
</organism>
<comment type="similarity">
    <text evidence="2">Belongs to the pectinesterase family.</text>
</comment>
<dbReference type="Gene3D" id="2.160.20.10">
    <property type="entry name" value="Single-stranded right-handed beta-helix, Pectin lyase-like"/>
    <property type="match status" value="1"/>
</dbReference>
<dbReference type="GO" id="GO:0045490">
    <property type="term" value="P:pectin catabolic process"/>
    <property type="evidence" value="ECO:0007669"/>
    <property type="project" value="UniProtKB-UniRule"/>
</dbReference>
<dbReference type="EMBL" id="JAACJJ010000043">
    <property type="protein sequence ID" value="KAF5315410.1"/>
    <property type="molecule type" value="Genomic_DNA"/>
</dbReference>
<comment type="catalytic activity">
    <reaction evidence="6 8">
        <text>[(1-&gt;4)-alpha-D-galacturonosyl methyl ester](n) + n H2O = [(1-&gt;4)-alpha-D-galacturonosyl](n) + n methanol + n H(+)</text>
        <dbReference type="Rhea" id="RHEA:22380"/>
        <dbReference type="Rhea" id="RHEA-COMP:14570"/>
        <dbReference type="Rhea" id="RHEA-COMP:14573"/>
        <dbReference type="ChEBI" id="CHEBI:15377"/>
        <dbReference type="ChEBI" id="CHEBI:15378"/>
        <dbReference type="ChEBI" id="CHEBI:17790"/>
        <dbReference type="ChEBI" id="CHEBI:140522"/>
        <dbReference type="ChEBI" id="CHEBI:140523"/>
        <dbReference type="EC" id="3.1.1.11"/>
    </reaction>
</comment>
<evidence type="ECO:0000256" key="2">
    <source>
        <dbReference type="ARBA" id="ARBA00008891"/>
    </source>
</evidence>
<keyword evidence="11" id="KW-1185">Reference proteome</keyword>
<keyword evidence="8" id="KW-0732">Signal</keyword>
<dbReference type="InterPro" id="IPR011050">
    <property type="entry name" value="Pectin_lyase_fold/virulence"/>
</dbReference>
<dbReference type="GO" id="GO:0042545">
    <property type="term" value="P:cell wall modification"/>
    <property type="evidence" value="ECO:0007669"/>
    <property type="project" value="UniProtKB-UniRule"/>
</dbReference>
<keyword evidence="8" id="KW-0961">Cell wall biogenesis/degradation</keyword>
<protein>
    <recommendedName>
        <fullName evidence="3 8">Pectinesterase</fullName>
        <ecNumber evidence="3 8">3.1.1.11</ecNumber>
    </recommendedName>
</protein>
<evidence type="ECO:0000256" key="1">
    <source>
        <dbReference type="ARBA" id="ARBA00005184"/>
    </source>
</evidence>
<comment type="subcellular location">
    <subcellularLocation>
        <location evidence="8">Secreted</location>
    </subcellularLocation>
</comment>
<dbReference type="OrthoDB" id="1937206at2759"/>
<dbReference type="GO" id="GO:0030599">
    <property type="term" value="F:pectinesterase activity"/>
    <property type="evidence" value="ECO:0007669"/>
    <property type="project" value="UniProtKB-UniRule"/>
</dbReference>
<proteinExistence type="inferred from homology"/>
<evidence type="ECO:0000256" key="7">
    <source>
        <dbReference type="PROSITE-ProRule" id="PRU10040"/>
    </source>
</evidence>
<feature type="active site" evidence="7">
    <location>
        <position position="198"/>
    </location>
</feature>
<evidence type="ECO:0000256" key="4">
    <source>
        <dbReference type="ARBA" id="ARBA00022801"/>
    </source>
</evidence>
<dbReference type="InterPro" id="IPR000070">
    <property type="entry name" value="Pectinesterase_cat"/>
</dbReference>
<accession>A0A8H5B251</accession>
<feature type="signal peptide" evidence="8">
    <location>
        <begin position="1"/>
        <end position="20"/>
    </location>
</feature>
<gene>
    <name evidence="10" type="ORF">D9619_007340</name>
</gene>
<dbReference type="InterPro" id="IPR033131">
    <property type="entry name" value="Pectinesterase_Asp_AS"/>
</dbReference>
<dbReference type="PANTHER" id="PTHR31321:SF57">
    <property type="entry name" value="PECTINESTERASE 53-RELATED"/>
    <property type="match status" value="1"/>
</dbReference>
<evidence type="ECO:0000313" key="10">
    <source>
        <dbReference type="EMBL" id="KAF5315410.1"/>
    </source>
</evidence>
<dbReference type="SUPFAM" id="SSF51126">
    <property type="entry name" value="Pectin lyase-like"/>
    <property type="match status" value="1"/>
</dbReference>
<feature type="chain" id="PRO_5034769215" description="Pectinesterase" evidence="8">
    <location>
        <begin position="21"/>
        <end position="349"/>
    </location>
</feature>
<dbReference type="PANTHER" id="PTHR31321">
    <property type="entry name" value="ACYL-COA THIOESTER HYDROLASE YBHC-RELATED"/>
    <property type="match status" value="1"/>
</dbReference>
<dbReference type="PROSITE" id="PS00503">
    <property type="entry name" value="PECTINESTERASE_2"/>
    <property type="match status" value="1"/>
</dbReference>
<reference evidence="10 11" key="1">
    <citation type="journal article" date="2020" name="ISME J.">
        <title>Uncovering the hidden diversity of litter-decomposition mechanisms in mushroom-forming fungi.</title>
        <authorList>
            <person name="Floudas D."/>
            <person name="Bentzer J."/>
            <person name="Ahren D."/>
            <person name="Johansson T."/>
            <person name="Persson P."/>
            <person name="Tunlid A."/>
        </authorList>
    </citation>
    <scope>NUCLEOTIDE SEQUENCE [LARGE SCALE GENOMIC DNA]</scope>
    <source>
        <strain evidence="10 11">CBS 101986</strain>
    </source>
</reference>
<comment type="caution">
    <text evidence="10">The sequence shown here is derived from an EMBL/GenBank/DDBJ whole genome shotgun (WGS) entry which is preliminary data.</text>
</comment>
<dbReference type="UniPathway" id="UPA00545">
    <property type="reaction ID" value="UER00823"/>
</dbReference>
<evidence type="ECO:0000259" key="9">
    <source>
        <dbReference type="Pfam" id="PF01095"/>
    </source>
</evidence>
<evidence type="ECO:0000313" key="11">
    <source>
        <dbReference type="Proteomes" id="UP000567179"/>
    </source>
</evidence>